<evidence type="ECO:0000313" key="4">
    <source>
        <dbReference type="EMBL" id="AWK75348.1"/>
    </source>
</evidence>
<dbReference type="GO" id="GO:0030497">
    <property type="term" value="P:fatty acid elongation"/>
    <property type="evidence" value="ECO:0007669"/>
    <property type="project" value="TreeGrafter"/>
</dbReference>
<dbReference type="EMBL" id="CP021354">
    <property type="protein sequence ID" value="AWK75348.1"/>
    <property type="molecule type" value="Genomic_DNA"/>
</dbReference>
<dbReference type="Pfam" id="PF00106">
    <property type="entry name" value="adh_short"/>
    <property type="match status" value="1"/>
</dbReference>
<sequence length="307" mass="31790">MNSHRAKHLKGRGAVVTGSSRGIGRSVAHALAAEGAGVVVNGRDREASDSVAQEIVDAGGRAIAVSGSAAVPGVAEALADAAVSAYGSVDVLINCAGIAEPPQSSILNVTDEQWSELIDAHLTSTFRTCRVIAPLMVARGRGAIVNTSSFAFLGDFGGTGYPAAKGAVNSLTLAIAAELADSGVRANVVCPGARTRLSVGEGYEQHIEELHRRGMLDEAARYGSLHPAPPEYVAALYAYLASDRAAAITGGVFVGSGCFVGRFERQTPKFVAYRDHDTAPPWSLDELAELVSFTQPTPDSAPRSTDS</sequence>
<reference evidence="4 5" key="1">
    <citation type="submission" date="2017-05" db="EMBL/GenBank/DDBJ databases">
        <title>Isolation of Rhodococcus sp. S2-17 biodegrading of BP-3.</title>
        <authorList>
            <person name="Lee Y."/>
            <person name="Kim K.H."/>
            <person name="Chun B.H."/>
            <person name="Jung H.S."/>
            <person name="Jeon C.O."/>
        </authorList>
    </citation>
    <scope>NUCLEOTIDE SEQUENCE [LARGE SCALE GENOMIC DNA]</scope>
    <source>
        <strain evidence="4 5">S2-17</strain>
    </source>
</reference>
<keyword evidence="2" id="KW-0560">Oxidoreductase</keyword>
<accession>A0A2S2C3K8</accession>
<dbReference type="FunFam" id="3.40.50.720:FF:000084">
    <property type="entry name" value="Short-chain dehydrogenase reductase"/>
    <property type="match status" value="1"/>
</dbReference>
<dbReference type="PANTHER" id="PTHR42760:SF40">
    <property type="entry name" value="3-OXOACYL-[ACYL-CARRIER-PROTEIN] REDUCTASE, CHLOROPLASTIC"/>
    <property type="match status" value="1"/>
</dbReference>
<evidence type="ECO:0000256" key="1">
    <source>
        <dbReference type="ARBA" id="ARBA00006484"/>
    </source>
</evidence>
<name>A0A2S2C3K8_9NOCA</name>
<evidence type="ECO:0000256" key="3">
    <source>
        <dbReference type="RuleBase" id="RU000363"/>
    </source>
</evidence>
<proteinExistence type="inferred from homology"/>
<gene>
    <name evidence="4" type="ORF">CBI38_04890</name>
</gene>
<dbReference type="RefSeq" id="WP_109334860.1">
    <property type="nucleotide sequence ID" value="NZ_CP021354.1"/>
</dbReference>
<dbReference type="PROSITE" id="PS00061">
    <property type="entry name" value="ADH_SHORT"/>
    <property type="match status" value="1"/>
</dbReference>
<dbReference type="PANTHER" id="PTHR42760">
    <property type="entry name" value="SHORT-CHAIN DEHYDROGENASES/REDUCTASES FAMILY MEMBER"/>
    <property type="match status" value="1"/>
</dbReference>
<dbReference type="PRINTS" id="PR00081">
    <property type="entry name" value="GDHRDH"/>
</dbReference>
<dbReference type="PRINTS" id="PR00080">
    <property type="entry name" value="SDRFAMILY"/>
</dbReference>
<dbReference type="OrthoDB" id="4380468at2"/>
<dbReference type="InterPro" id="IPR020904">
    <property type="entry name" value="Sc_DH/Rdtase_CS"/>
</dbReference>
<dbReference type="GO" id="GO:0016616">
    <property type="term" value="F:oxidoreductase activity, acting on the CH-OH group of donors, NAD or NADP as acceptor"/>
    <property type="evidence" value="ECO:0007669"/>
    <property type="project" value="TreeGrafter"/>
</dbReference>
<keyword evidence="5" id="KW-1185">Reference proteome</keyword>
<dbReference type="AlphaFoldDB" id="A0A2S2C3K8"/>
<comment type="similarity">
    <text evidence="1 3">Belongs to the short-chain dehydrogenases/reductases (SDR) family.</text>
</comment>
<dbReference type="Proteomes" id="UP000245711">
    <property type="component" value="Chromosome"/>
</dbReference>
<evidence type="ECO:0000256" key="2">
    <source>
        <dbReference type="ARBA" id="ARBA00023002"/>
    </source>
</evidence>
<organism evidence="4 5">
    <name type="scientific">Rhodococcus oxybenzonivorans</name>
    <dbReference type="NCBI Taxonomy" id="1990687"/>
    <lineage>
        <taxon>Bacteria</taxon>
        <taxon>Bacillati</taxon>
        <taxon>Actinomycetota</taxon>
        <taxon>Actinomycetes</taxon>
        <taxon>Mycobacteriales</taxon>
        <taxon>Nocardiaceae</taxon>
        <taxon>Rhodococcus</taxon>
    </lineage>
</organism>
<dbReference type="SUPFAM" id="SSF51735">
    <property type="entry name" value="NAD(P)-binding Rossmann-fold domains"/>
    <property type="match status" value="1"/>
</dbReference>
<evidence type="ECO:0000313" key="5">
    <source>
        <dbReference type="Proteomes" id="UP000245711"/>
    </source>
</evidence>
<dbReference type="KEGG" id="roz:CBI38_04890"/>
<dbReference type="Gene3D" id="3.40.50.720">
    <property type="entry name" value="NAD(P)-binding Rossmann-like Domain"/>
    <property type="match status" value="1"/>
</dbReference>
<dbReference type="CDD" id="cd05233">
    <property type="entry name" value="SDR_c"/>
    <property type="match status" value="1"/>
</dbReference>
<dbReference type="InterPro" id="IPR002347">
    <property type="entry name" value="SDR_fam"/>
</dbReference>
<dbReference type="InterPro" id="IPR036291">
    <property type="entry name" value="NAD(P)-bd_dom_sf"/>
</dbReference>
<protein>
    <submittedName>
        <fullName evidence="4">Short-chain dehydrogenase</fullName>
    </submittedName>
</protein>